<evidence type="ECO:0000313" key="1">
    <source>
        <dbReference type="EMBL" id="BBH25975.1"/>
    </source>
</evidence>
<dbReference type="RefSeq" id="WP_125118891.1">
    <property type="nucleotide sequence ID" value="NZ_AP019309.1"/>
</dbReference>
<dbReference type="Proteomes" id="UP000268059">
    <property type="component" value="Chromosome"/>
</dbReference>
<protein>
    <submittedName>
        <fullName evidence="1">Uncharacterized protein</fullName>
    </submittedName>
</protein>
<keyword evidence="2" id="KW-1185">Reference proteome</keyword>
<name>A0A3G9JC61_9FIRM</name>
<dbReference type="InParanoid" id="A0A3G9JC61"/>
<dbReference type="EMBL" id="AP019309">
    <property type="protein sequence ID" value="BBH25975.1"/>
    <property type="molecule type" value="Genomic_DNA"/>
</dbReference>
<organism evidence="1 2">
    <name type="scientific">Intestinibaculum porci</name>
    <dbReference type="NCBI Taxonomy" id="2487118"/>
    <lineage>
        <taxon>Bacteria</taxon>
        <taxon>Bacillati</taxon>
        <taxon>Bacillota</taxon>
        <taxon>Erysipelotrichia</taxon>
        <taxon>Erysipelotrichales</taxon>
        <taxon>Erysipelotrichaceae</taxon>
        <taxon>Intestinibaculum</taxon>
    </lineage>
</organism>
<dbReference type="OrthoDB" id="1640444at2"/>
<dbReference type="AlphaFoldDB" id="A0A3G9JC61"/>
<evidence type="ECO:0000313" key="2">
    <source>
        <dbReference type="Proteomes" id="UP000268059"/>
    </source>
</evidence>
<proteinExistence type="predicted"/>
<gene>
    <name evidence="1" type="ORF">SG0102_09090</name>
</gene>
<sequence length="353" mass="41555">MDIRNNSTMRNEVKKLITKKKEKDMLSSYLIEKEHERIITIDVKETESFLKQCEKRLPHFQNPGALVTKAAIACGNLEDHPMMKNYVSFYMMEHLSRTDPHFLQENPYLKYIQTPDTKVGDYHLEKVAYEPMTIILDEEPAIDGLSIAPHFTLLEDRFQFPILIGSEGLIGTVTPFEIHAYQQMIDQAYGQVVIYGLKLGYLSYMVHLKNDVDHITIIEEREEVIDLFYKQILPQFDHPEKITVMKGRYQDHSHISGDCLLYDQYQDQHEGVPFYLSKPHHQGYYYLETSILEQLRRLMLYDLEGWLDHHGSIDEALIDQQVGRFLKQLKIKDQRSLMRLFDLKGLKREITKQ</sequence>
<reference evidence="1 2" key="1">
    <citation type="submission" date="2018-11" db="EMBL/GenBank/DDBJ databases">
        <title>Novel Erysipelotrichaceae bacterium isolated from small intestine of a swine.</title>
        <authorList>
            <person name="Kim J.S."/>
            <person name="Choe H."/>
            <person name="Lee Y.R."/>
            <person name="Kim K.M."/>
            <person name="Park D.S."/>
        </authorList>
    </citation>
    <scope>NUCLEOTIDE SEQUENCE [LARGE SCALE GENOMIC DNA]</scope>
    <source>
        <strain evidence="1 2">SG0102</strain>
    </source>
</reference>
<dbReference type="KEGG" id="ebm:SG0102_09090"/>
<accession>A0A3G9JC61</accession>